<dbReference type="EMBL" id="CAXHTB010000009">
    <property type="protein sequence ID" value="CAL0311498.1"/>
    <property type="molecule type" value="Genomic_DNA"/>
</dbReference>
<evidence type="ECO:0000313" key="3">
    <source>
        <dbReference type="Proteomes" id="UP001497480"/>
    </source>
</evidence>
<dbReference type="AlphaFoldDB" id="A0AAV1WRA6"/>
<proteinExistence type="predicted"/>
<keyword evidence="3" id="KW-1185">Reference proteome</keyword>
<feature type="region of interest" description="Disordered" evidence="1">
    <location>
        <begin position="69"/>
        <end position="107"/>
    </location>
</feature>
<protein>
    <submittedName>
        <fullName evidence="2">Uncharacterized protein</fullName>
    </submittedName>
</protein>
<feature type="compositionally biased region" description="Basic and acidic residues" evidence="1">
    <location>
        <begin position="78"/>
        <end position="89"/>
    </location>
</feature>
<gene>
    <name evidence="2" type="ORF">LLUT_LOCUS12558</name>
</gene>
<evidence type="ECO:0000256" key="1">
    <source>
        <dbReference type="SAM" id="MobiDB-lite"/>
    </source>
</evidence>
<evidence type="ECO:0000313" key="2">
    <source>
        <dbReference type="EMBL" id="CAL0311498.1"/>
    </source>
</evidence>
<sequence length="107" mass="12352">MELSRSYKLSRSHHMLLSSELTSECSRIGGYDRLSKSVRLSGEHDFIHQNKKLKRGMGLFGKVFSFTRISSSSSSHNGPDDKVVNEKQNKWSSWLPDPEKRWPIQGW</sequence>
<accession>A0AAV1WRA6</accession>
<name>A0AAV1WRA6_LUPLU</name>
<dbReference type="Proteomes" id="UP001497480">
    <property type="component" value="Unassembled WGS sequence"/>
</dbReference>
<feature type="compositionally biased region" description="Basic and acidic residues" evidence="1">
    <location>
        <begin position="97"/>
        <end position="107"/>
    </location>
</feature>
<reference evidence="2 3" key="1">
    <citation type="submission" date="2024-03" db="EMBL/GenBank/DDBJ databases">
        <authorList>
            <person name="Martinez-Hernandez J."/>
        </authorList>
    </citation>
    <scope>NUCLEOTIDE SEQUENCE [LARGE SCALE GENOMIC DNA]</scope>
</reference>
<organism evidence="2 3">
    <name type="scientific">Lupinus luteus</name>
    <name type="common">European yellow lupine</name>
    <dbReference type="NCBI Taxonomy" id="3873"/>
    <lineage>
        <taxon>Eukaryota</taxon>
        <taxon>Viridiplantae</taxon>
        <taxon>Streptophyta</taxon>
        <taxon>Embryophyta</taxon>
        <taxon>Tracheophyta</taxon>
        <taxon>Spermatophyta</taxon>
        <taxon>Magnoliopsida</taxon>
        <taxon>eudicotyledons</taxon>
        <taxon>Gunneridae</taxon>
        <taxon>Pentapetalae</taxon>
        <taxon>rosids</taxon>
        <taxon>fabids</taxon>
        <taxon>Fabales</taxon>
        <taxon>Fabaceae</taxon>
        <taxon>Papilionoideae</taxon>
        <taxon>50 kb inversion clade</taxon>
        <taxon>genistoids sensu lato</taxon>
        <taxon>core genistoids</taxon>
        <taxon>Genisteae</taxon>
        <taxon>Lupinus</taxon>
    </lineage>
</organism>
<comment type="caution">
    <text evidence="2">The sequence shown here is derived from an EMBL/GenBank/DDBJ whole genome shotgun (WGS) entry which is preliminary data.</text>
</comment>